<evidence type="ECO:0000256" key="2">
    <source>
        <dbReference type="ARBA" id="ARBA00004448"/>
    </source>
</evidence>
<dbReference type="PANTHER" id="PTHR46552:SF1">
    <property type="entry name" value="NADH-UBIQUINONE OXIDOREDUCTASE CHAIN 2"/>
    <property type="match status" value="1"/>
</dbReference>
<evidence type="ECO:0000256" key="5">
    <source>
        <dbReference type="ARBA" id="ARBA00021008"/>
    </source>
</evidence>
<keyword evidence="8 19" id="KW-0812">Transmembrane</keyword>
<dbReference type="EMBL" id="KM244702">
    <property type="protein sequence ID" value="AIW06330.1"/>
    <property type="molecule type" value="Genomic_DNA"/>
</dbReference>
<evidence type="ECO:0000256" key="13">
    <source>
        <dbReference type="ARBA" id="ARBA00023027"/>
    </source>
</evidence>
<protein>
    <recommendedName>
        <fullName evidence="5">NADH-ubiquinone oxidoreductase chain 2</fullName>
        <ecNumber evidence="4">7.1.1.2</ecNumber>
    </recommendedName>
    <alternativeName>
        <fullName evidence="17">NADH dehydrogenase subunit 2</fullName>
    </alternativeName>
</protein>
<evidence type="ECO:0000256" key="20">
    <source>
        <dbReference type="SAM" id="SignalP"/>
    </source>
</evidence>
<comment type="similarity">
    <text evidence="3">Belongs to the complex I subunit 2 family.</text>
</comment>
<comment type="subcellular location">
    <subcellularLocation>
        <location evidence="2">Mitochondrion inner membrane</location>
        <topology evidence="2">Multi-pass membrane protein</topology>
    </subcellularLocation>
</comment>
<organism evidence="22">
    <name type="scientific">Pyrops candelaria</name>
    <name type="common">Lantern bug</name>
    <name type="synonym">Cicada candelaria</name>
    <dbReference type="NCBI Taxonomy" id="553985"/>
    <lineage>
        <taxon>Eukaryota</taxon>
        <taxon>Metazoa</taxon>
        <taxon>Ecdysozoa</taxon>
        <taxon>Arthropoda</taxon>
        <taxon>Hexapoda</taxon>
        <taxon>Insecta</taxon>
        <taxon>Pterygota</taxon>
        <taxon>Neoptera</taxon>
        <taxon>Paraneoptera</taxon>
        <taxon>Hemiptera</taxon>
        <taxon>Auchenorrhyncha</taxon>
        <taxon>Fulgoroidea</taxon>
        <taxon>Fulgoridae</taxon>
        <taxon>Fulgorinae</taxon>
        <taxon>Pyrops</taxon>
    </lineage>
</organism>
<evidence type="ECO:0000256" key="6">
    <source>
        <dbReference type="ARBA" id="ARBA00022448"/>
    </source>
</evidence>
<geneLocation type="mitochondrion" evidence="22"/>
<comment type="catalytic activity">
    <reaction evidence="18">
        <text>a ubiquinone + NADH + 5 H(+)(in) = a ubiquinol + NAD(+) + 4 H(+)(out)</text>
        <dbReference type="Rhea" id="RHEA:29091"/>
        <dbReference type="Rhea" id="RHEA-COMP:9565"/>
        <dbReference type="Rhea" id="RHEA-COMP:9566"/>
        <dbReference type="ChEBI" id="CHEBI:15378"/>
        <dbReference type="ChEBI" id="CHEBI:16389"/>
        <dbReference type="ChEBI" id="CHEBI:17976"/>
        <dbReference type="ChEBI" id="CHEBI:57540"/>
        <dbReference type="ChEBI" id="CHEBI:57945"/>
        <dbReference type="EC" id="7.1.1.2"/>
    </reaction>
</comment>
<evidence type="ECO:0000256" key="4">
    <source>
        <dbReference type="ARBA" id="ARBA00012944"/>
    </source>
</evidence>
<evidence type="ECO:0000256" key="3">
    <source>
        <dbReference type="ARBA" id="ARBA00007012"/>
    </source>
</evidence>
<comment type="function">
    <text evidence="1">Core subunit of the mitochondrial membrane respiratory chain NADH dehydrogenase (Complex I) that is believed to belong to the minimal assembly required for catalysis. Complex I functions in the transfer of electrons from NADH to the respiratory chain. The immediate electron acceptor for the enzyme is believed to be ubiquinone.</text>
</comment>
<sequence length="322" mass="36996">MKMNSSNIMFLTIMTMSVMMSMTSNNFLTTWTSMEINLISFMPLMKKSNKMNEQSMKYLIIQSVASSIMMTSMIMNSIINHPINESIMMMTGVLMKVGMMPFHLWLPMTMQMMSWTVCKMMMTMQKIIPTIMATQMTNMKMMMMPMMLSMMMGPVVGMKQTSMKKMMAYSSITNSPIMIICMSSSKTQFILFFTIYSMINILMISLMKKKNINFMNQLNNQTNMTKMSVLVSMMSMSGMPPTTGFLIKWMVMKSSMEMSVIIPMMMISSSLISTFMYLNMIIPSLTKSQKNKMESSNQKKEYTMIMTINLLGIPMATMTNLN</sequence>
<gene>
    <name evidence="22" type="primary">ND2</name>
</gene>
<dbReference type="GO" id="GO:0005743">
    <property type="term" value="C:mitochondrial inner membrane"/>
    <property type="evidence" value="ECO:0007669"/>
    <property type="project" value="UniProtKB-SubCell"/>
</dbReference>
<evidence type="ECO:0000259" key="21">
    <source>
        <dbReference type="Pfam" id="PF00361"/>
    </source>
</evidence>
<evidence type="ECO:0000256" key="1">
    <source>
        <dbReference type="ARBA" id="ARBA00003257"/>
    </source>
</evidence>
<reference evidence="22" key="1">
    <citation type="journal article" date="2014" name="Nucleic Acids Res.">
        <title>Multiplex sequencing of pooled mitochondrial genomes-a crucial step toward biodiversity analysis using mito-metagenomics.</title>
        <authorList>
            <person name="Tang M."/>
            <person name="Tan M."/>
            <person name="Meng G."/>
            <person name="Yang S."/>
            <person name="Su X."/>
            <person name="Liu S."/>
            <person name="Song W."/>
            <person name="Li Y."/>
            <person name="Wu Q."/>
            <person name="Zhang A."/>
            <person name="Zhou X."/>
        </authorList>
    </citation>
    <scope>NUCLEOTIDE SEQUENCE</scope>
    <source>
        <strain evidence="22">CL190</strain>
    </source>
</reference>
<proteinExistence type="inferred from homology"/>
<name>A0A0A0RVL5_PYRCD</name>
<evidence type="ECO:0000313" key="22">
    <source>
        <dbReference type="EMBL" id="AIW06330.1"/>
    </source>
</evidence>
<keyword evidence="6" id="KW-0813">Transport</keyword>
<evidence type="ECO:0000256" key="16">
    <source>
        <dbReference type="ARBA" id="ARBA00023136"/>
    </source>
</evidence>
<keyword evidence="12 19" id="KW-1133">Transmembrane helix</keyword>
<feature type="chain" id="PRO_5001969374" description="NADH-ubiquinone oxidoreductase chain 2" evidence="20">
    <location>
        <begin position="24"/>
        <end position="322"/>
    </location>
</feature>
<keyword evidence="10" id="KW-1278">Translocase</keyword>
<accession>A0A0A0RVL5</accession>
<evidence type="ECO:0000256" key="12">
    <source>
        <dbReference type="ARBA" id="ARBA00022989"/>
    </source>
</evidence>
<evidence type="ECO:0000256" key="19">
    <source>
        <dbReference type="SAM" id="Phobius"/>
    </source>
</evidence>
<evidence type="ECO:0000256" key="10">
    <source>
        <dbReference type="ARBA" id="ARBA00022967"/>
    </source>
</evidence>
<keyword evidence="16 19" id="KW-0472">Membrane</keyword>
<dbReference type="PANTHER" id="PTHR46552">
    <property type="entry name" value="NADH-UBIQUINONE OXIDOREDUCTASE CHAIN 2"/>
    <property type="match status" value="1"/>
</dbReference>
<dbReference type="InterPro" id="IPR001750">
    <property type="entry name" value="ND/Mrp_TM"/>
</dbReference>
<dbReference type="Pfam" id="PF00361">
    <property type="entry name" value="Proton_antipo_M"/>
    <property type="match status" value="1"/>
</dbReference>
<evidence type="ECO:0000256" key="18">
    <source>
        <dbReference type="ARBA" id="ARBA00049551"/>
    </source>
</evidence>
<feature type="transmembrane region" description="Helical" evidence="19">
    <location>
        <begin position="302"/>
        <end position="321"/>
    </location>
</feature>
<keyword evidence="20" id="KW-0732">Signal</keyword>
<evidence type="ECO:0000256" key="14">
    <source>
        <dbReference type="ARBA" id="ARBA00023075"/>
    </source>
</evidence>
<evidence type="ECO:0000256" key="9">
    <source>
        <dbReference type="ARBA" id="ARBA00022792"/>
    </source>
</evidence>
<keyword evidence="11" id="KW-0249">Electron transport</keyword>
<dbReference type="EC" id="7.1.1.2" evidence="4"/>
<evidence type="ECO:0000256" key="17">
    <source>
        <dbReference type="ARBA" id="ARBA00031028"/>
    </source>
</evidence>
<evidence type="ECO:0000256" key="15">
    <source>
        <dbReference type="ARBA" id="ARBA00023128"/>
    </source>
</evidence>
<dbReference type="GO" id="GO:0006120">
    <property type="term" value="P:mitochondrial electron transport, NADH to ubiquinone"/>
    <property type="evidence" value="ECO:0007669"/>
    <property type="project" value="TreeGrafter"/>
</dbReference>
<keyword evidence="15 22" id="KW-0496">Mitochondrion</keyword>
<evidence type="ECO:0000256" key="7">
    <source>
        <dbReference type="ARBA" id="ARBA00022660"/>
    </source>
</evidence>
<evidence type="ECO:0000256" key="8">
    <source>
        <dbReference type="ARBA" id="ARBA00022692"/>
    </source>
</evidence>
<feature type="domain" description="NADH:quinone oxidoreductase/Mrp antiporter transmembrane" evidence="21">
    <location>
        <begin position="24"/>
        <end position="272"/>
    </location>
</feature>
<evidence type="ECO:0000256" key="11">
    <source>
        <dbReference type="ARBA" id="ARBA00022982"/>
    </source>
</evidence>
<keyword evidence="14" id="KW-0830">Ubiquinone</keyword>
<dbReference type="GO" id="GO:0008137">
    <property type="term" value="F:NADH dehydrogenase (ubiquinone) activity"/>
    <property type="evidence" value="ECO:0007669"/>
    <property type="project" value="UniProtKB-EC"/>
</dbReference>
<dbReference type="InterPro" id="IPR050175">
    <property type="entry name" value="Complex_I_Subunit_2"/>
</dbReference>
<keyword evidence="9" id="KW-0999">Mitochondrion inner membrane</keyword>
<keyword evidence="13" id="KW-0520">NAD</keyword>
<keyword evidence="7" id="KW-0679">Respiratory chain</keyword>
<dbReference type="AlphaFoldDB" id="A0A0A0RVL5"/>
<feature type="signal peptide" evidence="20">
    <location>
        <begin position="1"/>
        <end position="23"/>
    </location>
</feature>